<keyword evidence="3" id="KW-1185">Reference proteome</keyword>
<dbReference type="PANTHER" id="PTHR24216:SF65">
    <property type="entry name" value="PAXILLIN-LIKE PROTEIN 1"/>
    <property type="match status" value="1"/>
</dbReference>
<organism evidence="2 3">
    <name type="scientific">Littorina saxatilis</name>
    <dbReference type="NCBI Taxonomy" id="31220"/>
    <lineage>
        <taxon>Eukaryota</taxon>
        <taxon>Metazoa</taxon>
        <taxon>Spiralia</taxon>
        <taxon>Lophotrochozoa</taxon>
        <taxon>Mollusca</taxon>
        <taxon>Gastropoda</taxon>
        <taxon>Caenogastropoda</taxon>
        <taxon>Littorinimorpha</taxon>
        <taxon>Littorinoidea</taxon>
        <taxon>Littorinidae</taxon>
        <taxon>Littorina</taxon>
    </lineage>
</organism>
<dbReference type="PANTHER" id="PTHR24216">
    <property type="entry name" value="PAXILLIN-RELATED"/>
    <property type="match status" value="1"/>
</dbReference>
<dbReference type="Gene3D" id="3.40.50.300">
    <property type="entry name" value="P-loop containing nucleotide triphosphate hydrolases"/>
    <property type="match status" value="1"/>
</dbReference>
<name>A0AAN9G5N5_9CAEN</name>
<reference evidence="2 3" key="1">
    <citation type="submission" date="2024-02" db="EMBL/GenBank/DDBJ databases">
        <title>Chromosome-scale genome assembly of the rough periwinkle Littorina saxatilis.</title>
        <authorList>
            <person name="De Jode A."/>
            <person name="Faria R."/>
            <person name="Formenti G."/>
            <person name="Sims Y."/>
            <person name="Smith T.P."/>
            <person name="Tracey A."/>
            <person name="Wood J.M.D."/>
            <person name="Zagrodzka Z.B."/>
            <person name="Johannesson K."/>
            <person name="Butlin R.K."/>
            <person name="Leder E.H."/>
        </authorList>
    </citation>
    <scope>NUCLEOTIDE SEQUENCE [LARGE SCALE GENOMIC DNA]</scope>
    <source>
        <strain evidence="2">Snail1</strain>
        <tissue evidence="2">Muscle</tissue>
    </source>
</reference>
<feature type="region of interest" description="Disordered" evidence="1">
    <location>
        <begin position="1120"/>
        <end position="1174"/>
    </location>
</feature>
<evidence type="ECO:0000313" key="3">
    <source>
        <dbReference type="Proteomes" id="UP001374579"/>
    </source>
</evidence>
<gene>
    <name evidence="2" type="ORF">V1264_005595</name>
</gene>
<feature type="compositionally biased region" description="Basic and acidic residues" evidence="1">
    <location>
        <begin position="688"/>
        <end position="701"/>
    </location>
</feature>
<dbReference type="InterPro" id="IPR027417">
    <property type="entry name" value="P-loop_NTPase"/>
</dbReference>
<feature type="region of interest" description="Disordered" evidence="1">
    <location>
        <begin position="680"/>
        <end position="719"/>
    </location>
</feature>
<evidence type="ECO:0000313" key="2">
    <source>
        <dbReference type="EMBL" id="KAK7096286.1"/>
    </source>
</evidence>
<dbReference type="Proteomes" id="UP001374579">
    <property type="component" value="Unassembled WGS sequence"/>
</dbReference>
<feature type="compositionally biased region" description="Pro residues" evidence="1">
    <location>
        <begin position="1140"/>
        <end position="1171"/>
    </location>
</feature>
<protein>
    <submittedName>
        <fullName evidence="2">Uncharacterized protein</fullName>
    </submittedName>
</protein>
<accession>A0AAN9G5N5</accession>
<sequence length="1485" mass="164645">MDPGQRGPDPMDPSHVQYQILEPYSADHHEGSAVTSMRPGFQPVEPSVYPPFMLQGQGHSYQVVDGGQVMQGQGQPVMGMSRLPEEACPDCPPPGYNPHQPELSVVPQDSFPQEQSMHMGVGVVPAVLSPNHMAMFSPVSQHMGQGQPIQGQLGVTGQGQPGIVYVQHQPGVTLHQQHFVQGMSPGFAQPVDPNSYAQFSPNMQQAFPMHLQVSPGGQGYAQELNANGQGYSVVSQMQPRQQMIDGSGQQMMDGSRQMNITGMVMEGGVVVSSANGRQEFRPGWIKAQLQQPPVPMVMSQPPPHLPLHHMGVRPCSLPTTSTMAKPVQARFRALYPLGFPRDQRGIMSGNAANMPVRFSTVPTQIMYYGRRSARETPMETDSSPGISGATPMETESSHGMQTQCLLEVGLQTEGGVQSLCDVAADYTDRMYSQFGQETYCVPQKVPVNQQHPDKALVRTREGEFRVSMALEQLSAHLGEGMLILGDYHYESFLHHLKTATVEPANQKYASDTLTQLRKDKQFGDFDFLVFHAQCGVIAVGLCSVNSNSDVQYILKRVQKSRVQLEKSAAVAQRCVATLGIDCSVMRIFCTPNLKRSFLSKVTARDKTTDRALAAIPVLCSDHLPAQFRTKWFSAKAFDVLRDWWAKVKPSQQAEGQLSLQQLKVIVGCFLCPTLSKVDFDQSSPAAPSEKREVIAESKDANSADVASATEPTDSPRPDLDLSSLTLSIGNVSKTFSSYMEEYVDLYYPNFLTQTYRVPPIHFNIQKIRQEKGYDVLDMPMSKDTRGDEGENRVVSAIEILGLKYHVVRPVFIICDFQYNNYLNKLKETMFIKGDDRRPRRAYGQSVRAQHDCLLIHRRYGIIIISVKAVGDNFSEWANTGTDKWTAVKRTLGKVLKQLPREEKMVNMVLGDLTSHLPCTKLIALPNLSRHDVNTAVSDDHKLQKEIQTLFPEHGTEAFLCKDELCETKASIWDTLEERPDFFTNLCGWWDKIVGHGRADVLSEQLYKQIIGRFCGLLSTVEVWSMQSPRVEVRSQAEAIQETAERYTRILLTQEQLGVLGSTSDFFFLWGPPGTGKTLMLTLRAQRWVSEGKQVVILNLRHGSNGLPLGHLLYRQVRTTRQQLHKNDKESSPAANLTSPSPSPSPSSPSPSPSSPSPSPSSPSPSPNPSQPPKVVKIDFDSRLFKENQPGKLADIPKGAFIIVDEVTRLCHDPIQWVRETCQPRAMWCAGQFEDCAPPGFERGKLDRILRCPPMVQRVLHFTGRELGSVGRESASHQLSHYNDSCISSSAPWGLSTDGSRPWFIFHSKHNSSARLPLECQQCGRDLVDIFHHGLHLQASPSDQAKRRKLGPLPVTSDGLALKDIVIVSREVDPCEFVTALKKSGISVSMITDTANPAVAMPTQDAVIFTTPHAMTGLERKVVVYVSFQAKDPLREDGEGRERRVGEGAMDDLKVGQALSEMTEEDQVSLWYTASRCMGQLIIIVP</sequence>
<comment type="caution">
    <text evidence="2">The sequence shown here is derived from an EMBL/GenBank/DDBJ whole genome shotgun (WGS) entry which is preliminary data.</text>
</comment>
<dbReference type="SUPFAM" id="SSF52540">
    <property type="entry name" value="P-loop containing nucleoside triphosphate hydrolases"/>
    <property type="match status" value="1"/>
</dbReference>
<evidence type="ECO:0000256" key="1">
    <source>
        <dbReference type="SAM" id="MobiDB-lite"/>
    </source>
</evidence>
<proteinExistence type="predicted"/>
<dbReference type="EMBL" id="JBAMIC010000014">
    <property type="protein sequence ID" value="KAK7096286.1"/>
    <property type="molecule type" value="Genomic_DNA"/>
</dbReference>